<dbReference type="GO" id="GO:0005886">
    <property type="term" value="C:plasma membrane"/>
    <property type="evidence" value="ECO:0007669"/>
    <property type="project" value="UniProtKB-SubCell"/>
</dbReference>
<evidence type="ECO:0000256" key="13">
    <source>
        <dbReference type="ARBA" id="ARBA00023136"/>
    </source>
</evidence>
<dbReference type="InterPro" id="IPR027417">
    <property type="entry name" value="P-loop_NTPase"/>
</dbReference>
<keyword evidence="13 17" id="KW-0472">Membrane</keyword>
<evidence type="ECO:0000256" key="2">
    <source>
        <dbReference type="ARBA" id="ARBA00007316"/>
    </source>
</evidence>
<keyword evidence="14" id="KW-0829">Tyrosine-protein kinase</keyword>
<dbReference type="GO" id="GO:0005524">
    <property type="term" value="F:ATP binding"/>
    <property type="evidence" value="ECO:0007669"/>
    <property type="project" value="UniProtKB-KW"/>
</dbReference>
<feature type="coiled-coil region" evidence="16">
    <location>
        <begin position="180"/>
        <end position="222"/>
    </location>
</feature>
<accession>A0A5S9IPR9</accession>
<dbReference type="InterPro" id="IPR005702">
    <property type="entry name" value="Wzc-like_C"/>
</dbReference>
<keyword evidence="5" id="KW-1003">Cell membrane</keyword>
<keyword evidence="7" id="KW-0808">Transferase</keyword>
<dbReference type="RefSeq" id="WP_173013414.1">
    <property type="nucleotide sequence ID" value="NZ_AP019860.1"/>
</dbReference>
<evidence type="ECO:0000256" key="8">
    <source>
        <dbReference type="ARBA" id="ARBA00022692"/>
    </source>
</evidence>
<dbReference type="AlphaFoldDB" id="A0A5S9IPR9"/>
<feature type="domain" description="AAA" evidence="19">
    <location>
        <begin position="533"/>
        <end position="640"/>
    </location>
</feature>
<evidence type="ECO:0000256" key="7">
    <source>
        <dbReference type="ARBA" id="ARBA00022679"/>
    </source>
</evidence>
<evidence type="ECO:0000256" key="17">
    <source>
        <dbReference type="SAM" id="Phobius"/>
    </source>
</evidence>
<proteinExistence type="inferred from homology"/>
<evidence type="ECO:0000256" key="10">
    <source>
        <dbReference type="ARBA" id="ARBA00022777"/>
    </source>
</evidence>
<dbReference type="EMBL" id="AP019860">
    <property type="protein sequence ID" value="BBM85431.1"/>
    <property type="molecule type" value="Genomic_DNA"/>
</dbReference>
<evidence type="ECO:0000256" key="4">
    <source>
        <dbReference type="ARBA" id="ARBA00011903"/>
    </source>
</evidence>
<dbReference type="InterPro" id="IPR050445">
    <property type="entry name" value="Bact_polysacc_biosynth/exp"/>
</dbReference>
<dbReference type="Proteomes" id="UP000326354">
    <property type="component" value="Chromosome"/>
</dbReference>
<evidence type="ECO:0000256" key="1">
    <source>
        <dbReference type="ARBA" id="ARBA00004429"/>
    </source>
</evidence>
<keyword evidence="10" id="KW-0418">Kinase</keyword>
<keyword evidence="12 17" id="KW-1133">Transmembrane helix</keyword>
<keyword evidence="21" id="KW-1185">Reference proteome</keyword>
<evidence type="ECO:0000256" key="3">
    <source>
        <dbReference type="ARBA" id="ARBA00008883"/>
    </source>
</evidence>
<dbReference type="KEGG" id="uam:UABAM_03798"/>
<feature type="coiled-coil region" evidence="16">
    <location>
        <begin position="346"/>
        <end position="404"/>
    </location>
</feature>
<reference evidence="20 21" key="1">
    <citation type="submission" date="2019-08" db="EMBL/GenBank/DDBJ databases">
        <title>Complete genome sequence of Candidatus Uab amorphum.</title>
        <authorList>
            <person name="Shiratori T."/>
            <person name="Suzuki S."/>
            <person name="Kakizawa Y."/>
            <person name="Ishida K."/>
        </authorList>
    </citation>
    <scope>NUCLEOTIDE SEQUENCE [LARGE SCALE GENOMIC DNA]</scope>
    <source>
        <strain evidence="20 21">SRT547</strain>
    </source>
</reference>
<keyword evidence="9" id="KW-0547">Nucleotide-binding</keyword>
<dbReference type="SUPFAM" id="SSF52540">
    <property type="entry name" value="P-loop containing nucleoside triphosphate hydrolases"/>
    <property type="match status" value="1"/>
</dbReference>
<gene>
    <name evidence="20" type="ORF">UABAM_03798</name>
</gene>
<keyword evidence="6" id="KW-0997">Cell inner membrane</keyword>
<dbReference type="InterPro" id="IPR003856">
    <property type="entry name" value="LPS_length_determ_N"/>
</dbReference>
<sequence length="739" mass="84993">MNKSEMNLPAFATSNPMLSSVTEEFRPEVDSEMSLLSYWAILRKHLILVAFCGVVGAITAVFYTSRLPNMYRAGASVAVIKPTKNTQGLPVNQTYYSKRLSTQVAILQSRAMAKKVIERLPEAICLSFFGRERTDVTAGQLLRTISVAVGDGTDILYITCRGKNAENVAYIANLYVDVFVDENEREIKNAQDKLLNWLKQVVPNLEKKIREKRDILIKLQQEYPEIRTYNLEKEGRAISRVEAAKSDLYELERSMYDVKLRYGKCQEVKKKKSLEAILSSDLFVQNAMIDDLQKKKFLYENQLRDLKTRYKPAHPSIKKTINNIAQVKKQIFHYAKRIIMQEEEKYENFKSRRAYYQKKLKELEEQNLAFHQKILMYEDINAEVAALRDRYNDYREKMKEYDSQRSYQFDILNPIDSAGIPGRPFSPNRTQNYLVGTFLGVMLGVIFVFLIEFLDQSIKTVEEVQQLTPARIMGFIPFISPKIFMGKTTHVVEEKENTNVAEAFRAISTSIFFAEEQTKNKTFVITSALAQDGKTTIFCNLALMMAKAGHKVLLIDGDLRRPRLRRLFELPQGEGFTELLRRDVSSEEVVHKINENLSCITSGKIPADPYETIHNSHIKELIRELEHEYDYILIDAPPIGITTDALLLGKKLGGLLFAITVHRTPKRMVKQLIHRMQTLDIELSGLILNDVKGSYSSQLSYYNYYGLYYSKSYYTRGLNKNPLGRNSKINPLVDNTKKS</sequence>
<evidence type="ECO:0000256" key="12">
    <source>
        <dbReference type="ARBA" id="ARBA00022989"/>
    </source>
</evidence>
<feature type="transmembrane region" description="Helical" evidence="17">
    <location>
        <begin position="433"/>
        <end position="454"/>
    </location>
</feature>
<dbReference type="PANTHER" id="PTHR32309:SF13">
    <property type="entry name" value="FERRIC ENTEROBACTIN TRANSPORT PROTEIN FEPE"/>
    <property type="match status" value="1"/>
</dbReference>
<feature type="transmembrane region" description="Helical" evidence="17">
    <location>
        <begin position="45"/>
        <end position="63"/>
    </location>
</feature>
<comment type="similarity">
    <text evidence="2">Belongs to the CpsD/CapB family.</text>
</comment>
<comment type="similarity">
    <text evidence="3">Belongs to the etk/wzc family.</text>
</comment>
<organism evidence="20 21">
    <name type="scientific">Uabimicrobium amorphum</name>
    <dbReference type="NCBI Taxonomy" id="2596890"/>
    <lineage>
        <taxon>Bacteria</taxon>
        <taxon>Pseudomonadati</taxon>
        <taxon>Planctomycetota</taxon>
        <taxon>Candidatus Uabimicrobiia</taxon>
        <taxon>Candidatus Uabimicrobiales</taxon>
        <taxon>Candidatus Uabimicrobiaceae</taxon>
        <taxon>Candidatus Uabimicrobium</taxon>
    </lineage>
</organism>
<dbReference type="GO" id="GO:0004715">
    <property type="term" value="F:non-membrane spanning protein tyrosine kinase activity"/>
    <property type="evidence" value="ECO:0007669"/>
    <property type="project" value="UniProtKB-EC"/>
</dbReference>
<evidence type="ECO:0000313" key="20">
    <source>
        <dbReference type="EMBL" id="BBM85431.1"/>
    </source>
</evidence>
<evidence type="ECO:0000256" key="15">
    <source>
        <dbReference type="ARBA" id="ARBA00051245"/>
    </source>
</evidence>
<comment type="catalytic activity">
    <reaction evidence="15">
        <text>L-tyrosyl-[protein] + ATP = O-phospho-L-tyrosyl-[protein] + ADP + H(+)</text>
        <dbReference type="Rhea" id="RHEA:10596"/>
        <dbReference type="Rhea" id="RHEA-COMP:10136"/>
        <dbReference type="Rhea" id="RHEA-COMP:20101"/>
        <dbReference type="ChEBI" id="CHEBI:15378"/>
        <dbReference type="ChEBI" id="CHEBI:30616"/>
        <dbReference type="ChEBI" id="CHEBI:46858"/>
        <dbReference type="ChEBI" id="CHEBI:61978"/>
        <dbReference type="ChEBI" id="CHEBI:456216"/>
        <dbReference type="EC" id="2.7.10.2"/>
    </reaction>
</comment>
<comment type="subcellular location">
    <subcellularLocation>
        <location evidence="1">Cell inner membrane</location>
        <topology evidence="1">Multi-pass membrane protein</topology>
    </subcellularLocation>
</comment>
<evidence type="ECO:0000256" key="16">
    <source>
        <dbReference type="SAM" id="Coils"/>
    </source>
</evidence>
<evidence type="ECO:0000259" key="18">
    <source>
        <dbReference type="Pfam" id="PF02706"/>
    </source>
</evidence>
<evidence type="ECO:0000256" key="14">
    <source>
        <dbReference type="ARBA" id="ARBA00023137"/>
    </source>
</evidence>
<dbReference type="Pfam" id="PF02706">
    <property type="entry name" value="Wzz"/>
    <property type="match status" value="1"/>
</dbReference>
<keyword evidence="8 17" id="KW-0812">Transmembrane</keyword>
<evidence type="ECO:0000256" key="6">
    <source>
        <dbReference type="ARBA" id="ARBA00022519"/>
    </source>
</evidence>
<dbReference type="NCBIfam" id="TIGR01007">
    <property type="entry name" value="eps_fam"/>
    <property type="match status" value="1"/>
</dbReference>
<keyword evidence="11" id="KW-0067">ATP-binding</keyword>
<dbReference type="EC" id="2.7.10.2" evidence="4"/>
<protein>
    <recommendedName>
        <fullName evidence="4">non-specific protein-tyrosine kinase</fullName>
        <ecNumber evidence="4">2.7.10.2</ecNumber>
    </recommendedName>
</protein>
<dbReference type="InterPro" id="IPR025669">
    <property type="entry name" value="AAA_dom"/>
</dbReference>
<evidence type="ECO:0000313" key="21">
    <source>
        <dbReference type="Proteomes" id="UP000326354"/>
    </source>
</evidence>
<name>A0A5S9IPR9_UABAM</name>
<evidence type="ECO:0000256" key="9">
    <source>
        <dbReference type="ARBA" id="ARBA00022741"/>
    </source>
</evidence>
<dbReference type="Pfam" id="PF13614">
    <property type="entry name" value="AAA_31"/>
    <property type="match status" value="1"/>
</dbReference>
<keyword evidence="16" id="KW-0175">Coiled coil</keyword>
<dbReference type="PANTHER" id="PTHR32309">
    <property type="entry name" value="TYROSINE-PROTEIN KINASE"/>
    <property type="match status" value="1"/>
</dbReference>
<feature type="domain" description="Polysaccharide chain length determinant N-terminal" evidence="18">
    <location>
        <begin position="32"/>
        <end position="119"/>
    </location>
</feature>
<evidence type="ECO:0000259" key="19">
    <source>
        <dbReference type="Pfam" id="PF13614"/>
    </source>
</evidence>
<evidence type="ECO:0000256" key="5">
    <source>
        <dbReference type="ARBA" id="ARBA00022475"/>
    </source>
</evidence>
<evidence type="ECO:0000256" key="11">
    <source>
        <dbReference type="ARBA" id="ARBA00022840"/>
    </source>
</evidence>
<dbReference type="CDD" id="cd05387">
    <property type="entry name" value="BY-kinase"/>
    <property type="match status" value="1"/>
</dbReference>
<dbReference type="Gene3D" id="3.40.50.300">
    <property type="entry name" value="P-loop containing nucleotide triphosphate hydrolases"/>
    <property type="match status" value="1"/>
</dbReference>